<feature type="region of interest" description="Disordered" evidence="1">
    <location>
        <begin position="1"/>
        <end position="49"/>
    </location>
</feature>
<proteinExistence type="predicted"/>
<organism evidence="2">
    <name type="scientific">mine drainage metagenome</name>
    <dbReference type="NCBI Taxonomy" id="410659"/>
    <lineage>
        <taxon>unclassified sequences</taxon>
        <taxon>metagenomes</taxon>
        <taxon>ecological metagenomes</taxon>
    </lineage>
</organism>
<dbReference type="AlphaFoldDB" id="A0A1J5PIB8"/>
<reference evidence="2" key="1">
    <citation type="submission" date="2016-10" db="EMBL/GenBank/DDBJ databases">
        <title>Sequence of Gallionella enrichment culture.</title>
        <authorList>
            <person name="Poehlein A."/>
            <person name="Muehling M."/>
            <person name="Daniel R."/>
        </authorList>
    </citation>
    <scope>NUCLEOTIDE SEQUENCE</scope>
</reference>
<evidence type="ECO:0000313" key="2">
    <source>
        <dbReference type="EMBL" id="OIQ65027.1"/>
    </source>
</evidence>
<dbReference type="EMBL" id="MLJW01007648">
    <property type="protein sequence ID" value="OIQ65027.1"/>
    <property type="molecule type" value="Genomic_DNA"/>
</dbReference>
<gene>
    <name evidence="2" type="ORF">GALL_534180</name>
</gene>
<accession>A0A1J5PIB8</accession>
<name>A0A1J5PIB8_9ZZZZ</name>
<protein>
    <submittedName>
        <fullName evidence="2">Uncharacterized protein</fullName>
    </submittedName>
</protein>
<sequence>MRNSVVPKGGSRRGGGASPCTVHAPRNVRTPRPGSAALQSPSAIAGADEPEAEDVAMQQAYQAIPRSGRWRLRFSMCAGHCESGF</sequence>
<comment type="caution">
    <text evidence="2">The sequence shown here is derived from an EMBL/GenBank/DDBJ whole genome shotgun (WGS) entry which is preliminary data.</text>
</comment>
<evidence type="ECO:0000256" key="1">
    <source>
        <dbReference type="SAM" id="MobiDB-lite"/>
    </source>
</evidence>